<dbReference type="Pfam" id="PF13193">
    <property type="entry name" value="AMP-binding_C"/>
    <property type="match status" value="1"/>
</dbReference>
<protein>
    <recommendedName>
        <fullName evidence="3">Carrier domain-containing protein</fullName>
    </recommendedName>
</protein>
<reference evidence="5" key="1">
    <citation type="journal article" date="2018" name="Nat. Microbiol.">
        <title>Leveraging single-cell genomics to expand the fungal tree of life.</title>
        <authorList>
            <person name="Ahrendt S.R."/>
            <person name="Quandt C.A."/>
            <person name="Ciobanu D."/>
            <person name="Clum A."/>
            <person name="Salamov A."/>
            <person name="Andreopoulos B."/>
            <person name="Cheng J.F."/>
            <person name="Woyke T."/>
            <person name="Pelin A."/>
            <person name="Henrissat B."/>
            <person name="Reynolds N.K."/>
            <person name="Benny G.L."/>
            <person name="Smith M.E."/>
            <person name="James T.Y."/>
            <person name="Grigoriev I.V."/>
        </authorList>
    </citation>
    <scope>NUCLEOTIDE SEQUENCE [LARGE SCALE GENOMIC DNA]</scope>
    <source>
        <strain evidence="5">RSA 468</strain>
    </source>
</reference>
<dbReference type="Pfam" id="PF00550">
    <property type="entry name" value="PP-binding"/>
    <property type="match status" value="1"/>
</dbReference>
<name>A0A4P9ZLK1_9FUNG</name>
<proteinExistence type="predicted"/>
<dbReference type="FunFam" id="3.40.50.980:FF:000001">
    <property type="entry name" value="Non-ribosomal peptide synthetase"/>
    <property type="match status" value="1"/>
</dbReference>
<dbReference type="PANTHER" id="PTHR45527:SF1">
    <property type="entry name" value="FATTY ACID SYNTHASE"/>
    <property type="match status" value="1"/>
</dbReference>
<dbReference type="PRINTS" id="PR00154">
    <property type="entry name" value="AMPBINDING"/>
</dbReference>
<dbReference type="NCBIfam" id="TIGR01733">
    <property type="entry name" value="AA-adenyl-dom"/>
    <property type="match status" value="1"/>
</dbReference>
<dbReference type="SUPFAM" id="SSF56801">
    <property type="entry name" value="Acetyl-CoA synthetase-like"/>
    <property type="match status" value="1"/>
</dbReference>
<dbReference type="GO" id="GO:0005737">
    <property type="term" value="C:cytoplasm"/>
    <property type="evidence" value="ECO:0007669"/>
    <property type="project" value="TreeGrafter"/>
</dbReference>
<dbReference type="PROSITE" id="PS50075">
    <property type="entry name" value="CARRIER"/>
    <property type="match status" value="1"/>
</dbReference>
<dbReference type="GO" id="GO:0044550">
    <property type="term" value="P:secondary metabolite biosynthetic process"/>
    <property type="evidence" value="ECO:0007669"/>
    <property type="project" value="TreeGrafter"/>
</dbReference>
<dbReference type="InterPro" id="IPR010071">
    <property type="entry name" value="AA_adenyl_dom"/>
</dbReference>
<dbReference type="PANTHER" id="PTHR45527">
    <property type="entry name" value="NONRIBOSOMAL PEPTIDE SYNTHETASE"/>
    <property type="match status" value="1"/>
</dbReference>
<accession>A0A4P9ZLK1</accession>
<dbReference type="SUPFAM" id="SSF47336">
    <property type="entry name" value="ACP-like"/>
    <property type="match status" value="1"/>
</dbReference>
<dbReference type="InterPro" id="IPR036736">
    <property type="entry name" value="ACP-like_sf"/>
</dbReference>
<keyword evidence="5" id="KW-1185">Reference proteome</keyword>
<evidence type="ECO:0000259" key="3">
    <source>
        <dbReference type="PROSITE" id="PS50075"/>
    </source>
</evidence>
<dbReference type="CDD" id="cd05930">
    <property type="entry name" value="A_NRPS"/>
    <property type="match status" value="1"/>
</dbReference>
<feature type="region of interest" description="Disordered" evidence="2">
    <location>
        <begin position="527"/>
        <end position="548"/>
    </location>
</feature>
<feature type="non-terminal residue" evidence="4">
    <location>
        <position position="600"/>
    </location>
</feature>
<dbReference type="EMBL" id="ML003428">
    <property type="protein sequence ID" value="RKP33978.1"/>
    <property type="molecule type" value="Genomic_DNA"/>
</dbReference>
<dbReference type="Proteomes" id="UP000268162">
    <property type="component" value="Unassembled WGS sequence"/>
</dbReference>
<dbReference type="PROSITE" id="PS00455">
    <property type="entry name" value="AMP_BINDING"/>
    <property type="match status" value="1"/>
</dbReference>
<dbReference type="Gene3D" id="3.40.50.980">
    <property type="match status" value="2"/>
</dbReference>
<dbReference type="AlphaFoldDB" id="A0A4P9ZLK1"/>
<keyword evidence="1" id="KW-0436">Ligase</keyword>
<evidence type="ECO:0000313" key="5">
    <source>
        <dbReference type="Proteomes" id="UP000268162"/>
    </source>
</evidence>
<dbReference type="InterPro" id="IPR025110">
    <property type="entry name" value="AMP-bd_C"/>
</dbReference>
<dbReference type="InterPro" id="IPR045851">
    <property type="entry name" value="AMP-bd_C_sf"/>
</dbReference>
<evidence type="ECO:0000256" key="1">
    <source>
        <dbReference type="ARBA" id="ARBA00022598"/>
    </source>
</evidence>
<organism evidence="4 5">
    <name type="scientific">Dimargaris cristalligena</name>
    <dbReference type="NCBI Taxonomy" id="215637"/>
    <lineage>
        <taxon>Eukaryota</taxon>
        <taxon>Fungi</taxon>
        <taxon>Fungi incertae sedis</taxon>
        <taxon>Zoopagomycota</taxon>
        <taxon>Kickxellomycotina</taxon>
        <taxon>Dimargaritomycetes</taxon>
        <taxon>Dimargaritales</taxon>
        <taxon>Dimargaritaceae</taxon>
        <taxon>Dimargaris</taxon>
    </lineage>
</organism>
<dbReference type="Gene3D" id="3.30.300.30">
    <property type="match status" value="1"/>
</dbReference>
<dbReference type="Gene3D" id="1.10.1200.10">
    <property type="entry name" value="ACP-like"/>
    <property type="match status" value="1"/>
</dbReference>
<dbReference type="Pfam" id="PF00501">
    <property type="entry name" value="AMP-binding"/>
    <property type="match status" value="1"/>
</dbReference>
<dbReference type="Gene3D" id="2.30.38.10">
    <property type="entry name" value="Luciferase, Domain 3"/>
    <property type="match status" value="1"/>
</dbReference>
<dbReference type="InterPro" id="IPR020845">
    <property type="entry name" value="AMP-binding_CS"/>
</dbReference>
<gene>
    <name evidence="4" type="ORF">BJ085DRAFT_22007</name>
</gene>
<sequence length="600" mass="65457">MEHLIRVSADPAEEAVTLAELQWLAPNQREAIIHKLSQSPDPTVAPFVPVAHKVAEFARSHPTQAAQLYQGNAQSFAELNHWANVVAHCLRTQHSIGPEDRVALFVEKSTIVVVGMLGILKAGAAFIPIDTQFPADRVEYILQDSAAQVVLTTRLSAPALDSLHAEGSTLVFIDELPDISLSSETGELYPDPSEEPAPDHLAYMIYTSGTTGRPKGVLVEHAGLASVVTVPERRDHIEPGVCVFQSFSIAFDAFLYEAFVTLCNGGTLVLPGEDPLADLAQAHILTATPSFLAMVDPDQFPHLRQIISVGEACPPGLRARWVGRCFMGNGYGPTEATVFTHFDILEESNPITIGRPVRGVTSYLVDHQRQLVPLGVVGELLIGGVGVARGYNNLPEQSESKFITNPFGPGRVYCTGDLARWLPNGRLEFIGRVDHQVKLNGFRIELGEIEAQLGGYPGVQQAAVIVQSDRLVGYYSPASIEVESIRTHLKKTLPRYMVPTYLVPVVVFALTSSAKIDRRRLPPVPELQAAVPEEGPEPGAKSKYNPKTPEEATLRQVWAQVLRRPIHHISPTDHFFQIGGDSIVAILAVAQCRQHGYKLT</sequence>
<dbReference type="InterPro" id="IPR020459">
    <property type="entry name" value="AMP-binding"/>
</dbReference>
<dbReference type="GO" id="GO:0016874">
    <property type="term" value="F:ligase activity"/>
    <property type="evidence" value="ECO:0007669"/>
    <property type="project" value="UniProtKB-KW"/>
</dbReference>
<dbReference type="InterPro" id="IPR009081">
    <property type="entry name" value="PP-bd_ACP"/>
</dbReference>
<dbReference type="GO" id="GO:0031177">
    <property type="term" value="F:phosphopantetheine binding"/>
    <property type="evidence" value="ECO:0007669"/>
    <property type="project" value="TreeGrafter"/>
</dbReference>
<evidence type="ECO:0000313" key="4">
    <source>
        <dbReference type="EMBL" id="RKP33978.1"/>
    </source>
</evidence>
<dbReference type="InterPro" id="IPR000873">
    <property type="entry name" value="AMP-dep_synth/lig_dom"/>
</dbReference>
<evidence type="ECO:0000256" key="2">
    <source>
        <dbReference type="SAM" id="MobiDB-lite"/>
    </source>
</evidence>
<feature type="domain" description="Carrier" evidence="3">
    <location>
        <begin position="545"/>
        <end position="600"/>
    </location>
</feature>
<dbReference type="STRING" id="215637.A0A4P9ZLK1"/>
<dbReference type="GO" id="GO:0043041">
    <property type="term" value="P:amino acid activation for nonribosomal peptide biosynthetic process"/>
    <property type="evidence" value="ECO:0007669"/>
    <property type="project" value="TreeGrafter"/>
</dbReference>